<evidence type="ECO:0000256" key="3">
    <source>
        <dbReference type="ARBA" id="ARBA00022729"/>
    </source>
</evidence>
<feature type="chain" id="PRO_5035822137" description="Saposin B-type domain-containing protein" evidence="8">
    <location>
        <begin position="20"/>
        <end position="268"/>
    </location>
</feature>
<dbReference type="InterPro" id="IPR008138">
    <property type="entry name" value="SapB_2"/>
</dbReference>
<name>A0A8T2MSJ5_9TELE</name>
<keyword evidence="2" id="KW-0964">Secreted</keyword>
<dbReference type="SMART" id="SM00741">
    <property type="entry name" value="SapB"/>
    <property type="match status" value="2"/>
</dbReference>
<evidence type="ECO:0000256" key="7">
    <source>
        <dbReference type="SAM" id="MobiDB-lite"/>
    </source>
</evidence>
<sequence>MRPVILLCLLLAIPALVKCYSPDKDDDKPDDNKPDDDKPDVDKPDDKDKDKDKVPFRCLVCKSIMENVKSKLSDNASKGDIYNRLHHVCRRVRWRYKKSCNSMLRRDKKKFVAELSKDETPAKACTALKYCNSVKMRPSILLCLLLAIPAWVQCGRFYDEEILDTESDPTGDVTNDVDTYKIPALCGVCKRIMENVKSRLSDNASKEEIMTALNNVCDRLPKLMKGTCKKVVRKYLNKLADELSTDDSPRNACVAIKLCKPKAFWELK</sequence>
<dbReference type="GO" id="GO:0005576">
    <property type="term" value="C:extracellular region"/>
    <property type="evidence" value="ECO:0007669"/>
    <property type="project" value="UniProtKB-SubCell"/>
</dbReference>
<comment type="subcellular location">
    <subcellularLocation>
        <location evidence="1">Secreted</location>
    </subcellularLocation>
</comment>
<dbReference type="InterPro" id="IPR008373">
    <property type="entry name" value="Saposin"/>
</dbReference>
<dbReference type="SUPFAM" id="SSF47862">
    <property type="entry name" value="Saposin"/>
    <property type="match status" value="2"/>
</dbReference>
<evidence type="ECO:0000256" key="4">
    <source>
        <dbReference type="ARBA" id="ARBA00022737"/>
    </source>
</evidence>
<feature type="domain" description="Saposin B-type" evidence="9">
    <location>
        <begin position="182"/>
        <end position="263"/>
    </location>
</feature>
<reference evidence="10" key="1">
    <citation type="thesis" date="2021" institute="BYU ScholarsArchive" country="Provo, UT, USA">
        <title>Applications of and Algorithms for Genome Assembly and Genomic Analyses with an Emphasis on Marine Teleosts.</title>
        <authorList>
            <person name="Pickett B.D."/>
        </authorList>
    </citation>
    <scope>NUCLEOTIDE SEQUENCE</scope>
    <source>
        <strain evidence="10">HI-2016</strain>
    </source>
</reference>
<dbReference type="FunFam" id="1.10.225.10:FF:000002">
    <property type="entry name" value="prosaposin isoform X2"/>
    <property type="match status" value="1"/>
</dbReference>
<dbReference type="InterPro" id="IPR007856">
    <property type="entry name" value="SapB_1"/>
</dbReference>
<dbReference type="InterPro" id="IPR008139">
    <property type="entry name" value="SaposinB_dom"/>
</dbReference>
<feature type="domain" description="Saposin B-type" evidence="9">
    <location>
        <begin position="54"/>
        <end position="135"/>
    </location>
</feature>
<evidence type="ECO:0000256" key="1">
    <source>
        <dbReference type="ARBA" id="ARBA00004613"/>
    </source>
</evidence>
<protein>
    <recommendedName>
        <fullName evidence="9">Saposin B-type domain-containing protein</fullName>
    </recommendedName>
</protein>
<evidence type="ECO:0000256" key="8">
    <source>
        <dbReference type="SAM" id="SignalP"/>
    </source>
</evidence>
<dbReference type="OrthoDB" id="69496at2759"/>
<evidence type="ECO:0000256" key="2">
    <source>
        <dbReference type="ARBA" id="ARBA00022525"/>
    </source>
</evidence>
<dbReference type="Pfam" id="PF03489">
    <property type="entry name" value="SapB_2"/>
    <property type="match status" value="1"/>
</dbReference>
<accession>A0A8T2MSJ5</accession>
<evidence type="ECO:0000256" key="6">
    <source>
        <dbReference type="ARBA" id="ARBA00023180"/>
    </source>
</evidence>
<dbReference type="GO" id="GO:0006665">
    <property type="term" value="P:sphingolipid metabolic process"/>
    <property type="evidence" value="ECO:0007669"/>
    <property type="project" value="InterPro"/>
</dbReference>
<dbReference type="InterPro" id="IPR011001">
    <property type="entry name" value="Saposin-like"/>
</dbReference>
<evidence type="ECO:0000259" key="9">
    <source>
        <dbReference type="PROSITE" id="PS50015"/>
    </source>
</evidence>
<dbReference type="PROSITE" id="PS50015">
    <property type="entry name" value="SAP_B"/>
    <property type="match status" value="2"/>
</dbReference>
<feature type="region of interest" description="Disordered" evidence="7">
    <location>
        <begin position="22"/>
        <end position="51"/>
    </location>
</feature>
<comment type="caution">
    <text evidence="10">The sequence shown here is derived from an EMBL/GenBank/DDBJ whole genome shotgun (WGS) entry which is preliminary data.</text>
</comment>
<dbReference type="PANTHER" id="PTHR15541:SF2">
    <property type="entry name" value="GRANULYSIN"/>
    <property type="match status" value="1"/>
</dbReference>
<evidence type="ECO:0000256" key="5">
    <source>
        <dbReference type="ARBA" id="ARBA00023157"/>
    </source>
</evidence>
<keyword evidence="3 8" id="KW-0732">Signal</keyword>
<feature type="signal peptide" evidence="8">
    <location>
        <begin position="1"/>
        <end position="19"/>
    </location>
</feature>
<keyword evidence="6" id="KW-0325">Glycoprotein</keyword>
<dbReference type="GO" id="GO:0016020">
    <property type="term" value="C:membrane"/>
    <property type="evidence" value="ECO:0007669"/>
    <property type="project" value="GOC"/>
</dbReference>
<dbReference type="PANTHER" id="PTHR15541">
    <property type="entry name" value="GRANULYSIN RELATED"/>
    <property type="match status" value="1"/>
</dbReference>
<keyword evidence="4" id="KW-0677">Repeat</keyword>
<gene>
    <name evidence="10" type="ORF">JZ751_020404</name>
</gene>
<dbReference type="AlphaFoldDB" id="A0A8T2MSJ5"/>
<dbReference type="Gene3D" id="1.10.225.10">
    <property type="entry name" value="Saposin-like"/>
    <property type="match status" value="2"/>
</dbReference>
<organism evidence="10 11">
    <name type="scientific">Albula glossodonta</name>
    <name type="common">roundjaw bonefish</name>
    <dbReference type="NCBI Taxonomy" id="121402"/>
    <lineage>
        <taxon>Eukaryota</taxon>
        <taxon>Metazoa</taxon>
        <taxon>Chordata</taxon>
        <taxon>Craniata</taxon>
        <taxon>Vertebrata</taxon>
        <taxon>Euteleostomi</taxon>
        <taxon>Actinopterygii</taxon>
        <taxon>Neopterygii</taxon>
        <taxon>Teleostei</taxon>
        <taxon>Albuliformes</taxon>
        <taxon>Albulidae</taxon>
        <taxon>Albula</taxon>
    </lineage>
</organism>
<dbReference type="Pfam" id="PF05184">
    <property type="entry name" value="SapB_1"/>
    <property type="match status" value="1"/>
</dbReference>
<evidence type="ECO:0000313" key="10">
    <source>
        <dbReference type="EMBL" id="KAG9331054.1"/>
    </source>
</evidence>
<keyword evidence="5" id="KW-1015">Disulfide bond</keyword>
<dbReference type="PRINTS" id="PR01797">
    <property type="entry name" value="SAPOSIN"/>
</dbReference>
<proteinExistence type="predicted"/>
<dbReference type="EMBL" id="JAFBMS010000392">
    <property type="protein sequence ID" value="KAG9331054.1"/>
    <property type="molecule type" value="Genomic_DNA"/>
</dbReference>
<keyword evidence="11" id="KW-1185">Reference proteome</keyword>
<dbReference type="GO" id="GO:0042742">
    <property type="term" value="P:defense response to bacterium"/>
    <property type="evidence" value="ECO:0007669"/>
    <property type="project" value="InterPro"/>
</dbReference>
<dbReference type="GO" id="GO:0005764">
    <property type="term" value="C:lysosome"/>
    <property type="evidence" value="ECO:0007669"/>
    <property type="project" value="InterPro"/>
</dbReference>
<evidence type="ECO:0000313" key="11">
    <source>
        <dbReference type="Proteomes" id="UP000824540"/>
    </source>
</evidence>
<dbReference type="Proteomes" id="UP000824540">
    <property type="component" value="Unassembled WGS sequence"/>
</dbReference>
<dbReference type="InterPro" id="IPR038847">
    <property type="entry name" value="Granulysin-like"/>
</dbReference>